<accession>A0A1M5EJ00</accession>
<dbReference type="SUPFAM" id="SSF54637">
    <property type="entry name" value="Thioesterase/thiol ester dehydrase-isomerase"/>
    <property type="match status" value="1"/>
</dbReference>
<protein>
    <submittedName>
        <fullName evidence="4">Thioesterase superfamily protein</fullName>
    </submittedName>
</protein>
<dbReference type="InterPro" id="IPR029069">
    <property type="entry name" value="HotDog_dom_sf"/>
</dbReference>
<dbReference type="PANTHER" id="PTHR21660">
    <property type="entry name" value="THIOESTERASE SUPERFAMILY MEMBER-RELATED"/>
    <property type="match status" value="1"/>
</dbReference>
<dbReference type="CDD" id="cd03443">
    <property type="entry name" value="PaaI_thioesterase"/>
    <property type="match status" value="1"/>
</dbReference>
<dbReference type="EMBL" id="FQVH01000045">
    <property type="protein sequence ID" value="SHF79110.1"/>
    <property type="molecule type" value="Genomic_DNA"/>
</dbReference>
<dbReference type="InterPro" id="IPR039298">
    <property type="entry name" value="ACOT13"/>
</dbReference>
<evidence type="ECO:0000256" key="2">
    <source>
        <dbReference type="ARBA" id="ARBA00022801"/>
    </source>
</evidence>
<dbReference type="InterPro" id="IPR006683">
    <property type="entry name" value="Thioestr_dom"/>
</dbReference>
<dbReference type="Pfam" id="PF03061">
    <property type="entry name" value="4HBT"/>
    <property type="match status" value="1"/>
</dbReference>
<dbReference type="NCBIfam" id="TIGR00369">
    <property type="entry name" value="unchar_dom_1"/>
    <property type="match status" value="1"/>
</dbReference>
<evidence type="ECO:0000256" key="1">
    <source>
        <dbReference type="ARBA" id="ARBA00008324"/>
    </source>
</evidence>
<evidence type="ECO:0000259" key="3">
    <source>
        <dbReference type="Pfam" id="PF03061"/>
    </source>
</evidence>
<evidence type="ECO:0000313" key="5">
    <source>
        <dbReference type="Proteomes" id="UP000184088"/>
    </source>
</evidence>
<name>A0A1M5EJ00_9THEO</name>
<proteinExistence type="inferred from homology"/>
<dbReference type="Gene3D" id="3.10.129.10">
    <property type="entry name" value="Hotdog Thioesterase"/>
    <property type="match status" value="1"/>
</dbReference>
<sequence length="151" mass="16399">MQNQSYDEVKFVEIKNDGLDRAVFDKIVWINNKMNFQNHVGVEVKEVGKGYAILQLKFNEEHANTIGIAHGGVTATLLDAAMGTAAFTTGKDVVTLEMKVNFLAPGKIGSVATAEGRVLHYGNKTIVTEGKIFDENGGLMALATGTYFVMK</sequence>
<dbReference type="AlphaFoldDB" id="A0A1M5EJ00"/>
<organism evidence="4 5">
    <name type="scientific">Caldanaerobius fijiensis DSM 17918</name>
    <dbReference type="NCBI Taxonomy" id="1121256"/>
    <lineage>
        <taxon>Bacteria</taxon>
        <taxon>Bacillati</taxon>
        <taxon>Bacillota</taxon>
        <taxon>Clostridia</taxon>
        <taxon>Thermoanaerobacterales</taxon>
        <taxon>Thermoanaerobacteraceae</taxon>
        <taxon>Caldanaerobius</taxon>
    </lineage>
</organism>
<dbReference type="PANTHER" id="PTHR21660:SF1">
    <property type="entry name" value="ACYL-COENZYME A THIOESTERASE 13"/>
    <property type="match status" value="1"/>
</dbReference>
<reference evidence="4 5" key="1">
    <citation type="submission" date="2016-11" db="EMBL/GenBank/DDBJ databases">
        <authorList>
            <person name="Jaros S."/>
            <person name="Januszkiewicz K."/>
            <person name="Wedrychowicz H."/>
        </authorList>
    </citation>
    <scope>NUCLEOTIDE SEQUENCE [LARGE SCALE GENOMIC DNA]</scope>
    <source>
        <strain evidence="4 5">DSM 17918</strain>
    </source>
</reference>
<dbReference type="Proteomes" id="UP000184088">
    <property type="component" value="Unassembled WGS sequence"/>
</dbReference>
<dbReference type="STRING" id="1121256.SAMN02746089_02561"/>
<comment type="similarity">
    <text evidence="1">Belongs to the thioesterase PaaI family.</text>
</comment>
<evidence type="ECO:0000313" key="4">
    <source>
        <dbReference type="EMBL" id="SHF79110.1"/>
    </source>
</evidence>
<gene>
    <name evidence="4" type="ORF">SAMN02746089_02561</name>
</gene>
<dbReference type="InterPro" id="IPR003736">
    <property type="entry name" value="PAAI_dom"/>
</dbReference>
<keyword evidence="5" id="KW-1185">Reference proteome</keyword>
<dbReference type="GO" id="GO:0047617">
    <property type="term" value="F:fatty acyl-CoA hydrolase activity"/>
    <property type="evidence" value="ECO:0007669"/>
    <property type="project" value="InterPro"/>
</dbReference>
<feature type="domain" description="Thioesterase" evidence="3">
    <location>
        <begin position="67"/>
        <end position="140"/>
    </location>
</feature>
<keyword evidence="2" id="KW-0378">Hydrolase</keyword>